<name>A0A6M4GZ64_9PROT</name>
<dbReference type="EMBL" id="CP053069">
    <property type="protein sequence ID" value="QJR11814.1"/>
    <property type="molecule type" value="Genomic_DNA"/>
</dbReference>
<dbReference type="KEGG" id="uru:DSM104443_02897"/>
<keyword evidence="2" id="KW-1185">Reference proteome</keyword>
<organism evidence="1 2">
    <name type="scientific">Usitatibacter rugosus</name>
    <dbReference type="NCBI Taxonomy" id="2732067"/>
    <lineage>
        <taxon>Bacteria</taxon>
        <taxon>Pseudomonadati</taxon>
        <taxon>Pseudomonadota</taxon>
        <taxon>Betaproteobacteria</taxon>
        <taxon>Nitrosomonadales</taxon>
        <taxon>Usitatibacteraceae</taxon>
        <taxon>Usitatibacter</taxon>
    </lineage>
</organism>
<dbReference type="RefSeq" id="WP_171093469.1">
    <property type="nucleotide sequence ID" value="NZ_CP053069.1"/>
</dbReference>
<protein>
    <recommendedName>
        <fullName evidence="3">Phasin protein</fullName>
    </recommendedName>
</protein>
<dbReference type="AlphaFoldDB" id="A0A6M4GZ64"/>
<accession>A0A6M4GZ64</accession>
<sequence>MAKMMTPQEMFEAWQKMFNPANYTPGASSMQMFPDLKDVEKKLSELHAVEGWLSANLGMLQVSIKTLEYQRAMLRGGEKAREVMKESRKK</sequence>
<reference evidence="1 2" key="1">
    <citation type="submission" date="2020-04" db="EMBL/GenBank/DDBJ databases">
        <title>Usitatibacter rugosus gen. nov., sp. nov. and Usitatibacter palustris sp. nov., novel members of Usitatibacteraceae fam. nov. within the order Nitrosomonadales isolated from soil.</title>
        <authorList>
            <person name="Huber K.J."/>
            <person name="Neumann-Schaal M."/>
            <person name="Geppert A."/>
            <person name="Luckner M."/>
            <person name="Wanner G."/>
            <person name="Overmann J."/>
        </authorList>
    </citation>
    <scope>NUCLEOTIDE SEQUENCE [LARGE SCALE GENOMIC DNA]</scope>
    <source>
        <strain evidence="1 2">0125_3</strain>
    </source>
</reference>
<proteinExistence type="predicted"/>
<dbReference type="NCBIfam" id="NF043076">
    <property type="entry name" value="PHA_gran_PhaM"/>
    <property type="match status" value="1"/>
</dbReference>
<evidence type="ECO:0000313" key="2">
    <source>
        <dbReference type="Proteomes" id="UP000501534"/>
    </source>
</evidence>
<dbReference type="InterPro" id="IPR050026">
    <property type="entry name" value="PHA_gran_PhaM_N"/>
</dbReference>
<dbReference type="Proteomes" id="UP000501534">
    <property type="component" value="Chromosome"/>
</dbReference>
<evidence type="ECO:0000313" key="1">
    <source>
        <dbReference type="EMBL" id="QJR11814.1"/>
    </source>
</evidence>
<evidence type="ECO:0008006" key="3">
    <source>
        <dbReference type="Google" id="ProtNLM"/>
    </source>
</evidence>
<gene>
    <name evidence="1" type="ORF">DSM104443_02897</name>
</gene>